<dbReference type="GO" id="GO:0003700">
    <property type="term" value="F:DNA-binding transcription factor activity"/>
    <property type="evidence" value="ECO:0007669"/>
    <property type="project" value="InterPro"/>
</dbReference>
<dbReference type="InterPro" id="IPR018062">
    <property type="entry name" value="HTH_AraC-typ_CS"/>
</dbReference>
<accession>A0A934SG77</accession>
<dbReference type="Pfam" id="PF12833">
    <property type="entry name" value="HTH_18"/>
    <property type="match status" value="1"/>
</dbReference>
<dbReference type="GO" id="GO:0043565">
    <property type="term" value="F:sequence-specific DNA binding"/>
    <property type="evidence" value="ECO:0007669"/>
    <property type="project" value="InterPro"/>
</dbReference>
<keyword evidence="1" id="KW-0805">Transcription regulation</keyword>
<dbReference type="PRINTS" id="PR00032">
    <property type="entry name" value="HTHARAC"/>
</dbReference>
<dbReference type="PROSITE" id="PS01124">
    <property type="entry name" value="HTH_ARAC_FAMILY_2"/>
    <property type="match status" value="1"/>
</dbReference>
<dbReference type="PROSITE" id="PS00041">
    <property type="entry name" value="HTH_ARAC_FAMILY_1"/>
    <property type="match status" value="1"/>
</dbReference>
<evidence type="ECO:0000256" key="4">
    <source>
        <dbReference type="SAM" id="MobiDB-lite"/>
    </source>
</evidence>
<dbReference type="InterPro" id="IPR009057">
    <property type="entry name" value="Homeodomain-like_sf"/>
</dbReference>
<keyword evidence="3" id="KW-0804">Transcription</keyword>
<dbReference type="SUPFAM" id="SSF46689">
    <property type="entry name" value="Homeodomain-like"/>
    <property type="match status" value="2"/>
</dbReference>
<dbReference type="RefSeq" id="WP_200687147.1">
    <property type="nucleotide sequence ID" value="NZ_JAEPRQ010000004.1"/>
</dbReference>
<dbReference type="SMART" id="SM00342">
    <property type="entry name" value="HTH_ARAC"/>
    <property type="match status" value="1"/>
</dbReference>
<dbReference type="InterPro" id="IPR020449">
    <property type="entry name" value="Tscrpt_reg_AraC-type_HTH"/>
</dbReference>
<evidence type="ECO:0000313" key="6">
    <source>
        <dbReference type="EMBL" id="MBK4216850.1"/>
    </source>
</evidence>
<evidence type="ECO:0000259" key="5">
    <source>
        <dbReference type="PROSITE" id="PS01124"/>
    </source>
</evidence>
<evidence type="ECO:0000256" key="3">
    <source>
        <dbReference type="ARBA" id="ARBA00023163"/>
    </source>
</evidence>
<keyword evidence="2" id="KW-0238">DNA-binding</keyword>
<evidence type="ECO:0000256" key="2">
    <source>
        <dbReference type="ARBA" id="ARBA00023125"/>
    </source>
</evidence>
<dbReference type="CDD" id="cd06976">
    <property type="entry name" value="cupin_MtlR-like_N"/>
    <property type="match status" value="1"/>
</dbReference>
<dbReference type="Gene3D" id="1.10.10.60">
    <property type="entry name" value="Homeodomain-like"/>
    <property type="match status" value="2"/>
</dbReference>
<evidence type="ECO:0000256" key="1">
    <source>
        <dbReference type="ARBA" id="ARBA00023015"/>
    </source>
</evidence>
<dbReference type="Proteomes" id="UP000640485">
    <property type="component" value="Unassembled WGS sequence"/>
</dbReference>
<dbReference type="InterPro" id="IPR018060">
    <property type="entry name" value="HTH_AraC"/>
</dbReference>
<reference evidence="6" key="1">
    <citation type="submission" date="2021-01" db="EMBL/GenBank/DDBJ databases">
        <title>Paracoccus amoyensis sp. nov., isolated from the surface seawater along the coast of Xiamen Island, China.</title>
        <authorList>
            <person name="Lyu L."/>
        </authorList>
    </citation>
    <scope>NUCLEOTIDE SEQUENCE</scope>
    <source>
        <strain evidence="6">MJ17</strain>
    </source>
</reference>
<protein>
    <submittedName>
        <fullName evidence="6">Helix-turn-helix domain-containing protein</fullName>
    </submittedName>
</protein>
<dbReference type="AlphaFoldDB" id="A0A934SG77"/>
<name>A0A934SG77_9RHOB</name>
<proteinExistence type="predicted"/>
<feature type="domain" description="HTH araC/xylS-type" evidence="5">
    <location>
        <begin position="205"/>
        <end position="304"/>
    </location>
</feature>
<sequence length="319" mass="35744">MDKTPLRPRDDQQTEEHDYNAHQVPPRSFSAKREQISIPEERSYLIRLDDYPYQLCIWNYHPEWELHYIPYASGLAYVGDYVGSFEPGHLVLCGKNLPHNWITPSGVVPERDYVLQFDADRLMAMPELRALQALAPMAERGIEFFGDDAARIGAMVMRLAESSPAAGLGIFAEIVGQLHAAQDSRLMASAGFVENYVPLSGRRHARIDEAIQMLQSSPSTNMQTIAKKLGTDPATFSRSFKALTGMNFSTYLCAVRLGRARAMLADTSQPITDICFDSGFSNLSNFNRTFLRETGMTPRTYRKIAHLKMSQGETGPKVA</sequence>
<gene>
    <name evidence="6" type="ORF">JJJ17_13005</name>
</gene>
<keyword evidence="7" id="KW-1185">Reference proteome</keyword>
<dbReference type="EMBL" id="JAEPRQ010000004">
    <property type="protein sequence ID" value="MBK4216850.1"/>
    <property type="molecule type" value="Genomic_DNA"/>
</dbReference>
<organism evidence="6 7">
    <name type="scientific">Paracoccus caeni</name>
    <dbReference type="NCBI Taxonomy" id="657651"/>
    <lineage>
        <taxon>Bacteria</taxon>
        <taxon>Pseudomonadati</taxon>
        <taxon>Pseudomonadota</taxon>
        <taxon>Alphaproteobacteria</taxon>
        <taxon>Rhodobacterales</taxon>
        <taxon>Paracoccaceae</taxon>
        <taxon>Paracoccus</taxon>
    </lineage>
</organism>
<dbReference type="PANTHER" id="PTHR43280:SF27">
    <property type="entry name" value="TRANSCRIPTIONAL REGULATOR MTLR"/>
    <property type="match status" value="1"/>
</dbReference>
<feature type="region of interest" description="Disordered" evidence="4">
    <location>
        <begin position="1"/>
        <end position="28"/>
    </location>
</feature>
<comment type="caution">
    <text evidence="6">The sequence shown here is derived from an EMBL/GenBank/DDBJ whole genome shotgun (WGS) entry which is preliminary data.</text>
</comment>
<feature type="compositionally biased region" description="Basic and acidic residues" evidence="4">
    <location>
        <begin position="1"/>
        <end position="20"/>
    </location>
</feature>
<dbReference type="PANTHER" id="PTHR43280">
    <property type="entry name" value="ARAC-FAMILY TRANSCRIPTIONAL REGULATOR"/>
    <property type="match status" value="1"/>
</dbReference>
<evidence type="ECO:0000313" key="7">
    <source>
        <dbReference type="Proteomes" id="UP000640485"/>
    </source>
</evidence>